<evidence type="ECO:0000256" key="5">
    <source>
        <dbReference type="ARBA" id="ARBA00038966"/>
    </source>
</evidence>
<dbReference type="InterPro" id="IPR002698">
    <property type="entry name" value="FTHF_cligase"/>
</dbReference>
<gene>
    <name evidence="8" type="ORF">CROQUDRAFT_33823</name>
</gene>
<keyword evidence="7" id="KW-0460">Magnesium</keyword>
<feature type="non-terminal residue" evidence="8">
    <location>
        <position position="1"/>
    </location>
</feature>
<dbReference type="EMBL" id="MU167257">
    <property type="protein sequence ID" value="KAG0146710.1"/>
    <property type="molecule type" value="Genomic_DNA"/>
</dbReference>
<dbReference type="GO" id="GO:0035999">
    <property type="term" value="P:tetrahydrofolate interconversion"/>
    <property type="evidence" value="ECO:0007669"/>
    <property type="project" value="TreeGrafter"/>
</dbReference>
<dbReference type="SUPFAM" id="SSF100950">
    <property type="entry name" value="NagB/RpiA/CoA transferase-like"/>
    <property type="match status" value="1"/>
</dbReference>
<evidence type="ECO:0000256" key="7">
    <source>
        <dbReference type="RuleBase" id="RU361279"/>
    </source>
</evidence>
<dbReference type="NCBIfam" id="TIGR02727">
    <property type="entry name" value="MTHFS_bact"/>
    <property type="match status" value="1"/>
</dbReference>
<evidence type="ECO:0000256" key="4">
    <source>
        <dbReference type="ARBA" id="ARBA00036539"/>
    </source>
</evidence>
<dbReference type="EC" id="6.3.3.2" evidence="5 7"/>
<reference evidence="8" key="1">
    <citation type="submission" date="2013-11" db="EMBL/GenBank/DDBJ databases">
        <title>Genome sequence of the fusiform rust pathogen reveals effectors for host alternation and coevolution with pine.</title>
        <authorList>
            <consortium name="DOE Joint Genome Institute"/>
            <person name="Smith K."/>
            <person name="Pendleton A."/>
            <person name="Kubisiak T."/>
            <person name="Anderson C."/>
            <person name="Salamov A."/>
            <person name="Aerts A."/>
            <person name="Riley R."/>
            <person name="Clum A."/>
            <person name="Lindquist E."/>
            <person name="Ence D."/>
            <person name="Campbell M."/>
            <person name="Kronenberg Z."/>
            <person name="Feau N."/>
            <person name="Dhillon B."/>
            <person name="Hamelin R."/>
            <person name="Burleigh J."/>
            <person name="Smith J."/>
            <person name="Yandell M."/>
            <person name="Nelson C."/>
            <person name="Grigoriev I."/>
            <person name="Davis J."/>
        </authorList>
    </citation>
    <scope>NUCLEOTIDE SEQUENCE</scope>
    <source>
        <strain evidence="8">G11</strain>
    </source>
</reference>
<dbReference type="AlphaFoldDB" id="A0A9P6TCI7"/>
<evidence type="ECO:0000256" key="6">
    <source>
        <dbReference type="PIRSR" id="PIRSR006806-1"/>
    </source>
</evidence>
<dbReference type="Proteomes" id="UP000886653">
    <property type="component" value="Unassembled WGS sequence"/>
</dbReference>
<organism evidence="8 9">
    <name type="scientific">Cronartium quercuum f. sp. fusiforme G11</name>
    <dbReference type="NCBI Taxonomy" id="708437"/>
    <lineage>
        <taxon>Eukaryota</taxon>
        <taxon>Fungi</taxon>
        <taxon>Dikarya</taxon>
        <taxon>Basidiomycota</taxon>
        <taxon>Pucciniomycotina</taxon>
        <taxon>Pucciniomycetes</taxon>
        <taxon>Pucciniales</taxon>
        <taxon>Coleosporiaceae</taxon>
        <taxon>Cronartium</taxon>
    </lineage>
</organism>
<protein>
    <recommendedName>
        <fullName evidence="5 7">5-formyltetrahydrofolate cyclo-ligase</fullName>
        <ecNumber evidence="5 7">6.3.3.2</ecNumber>
    </recommendedName>
</protein>
<dbReference type="OrthoDB" id="2015992at2759"/>
<dbReference type="InterPro" id="IPR037171">
    <property type="entry name" value="NagB/RpiA_transferase-like"/>
</dbReference>
<feature type="binding site" evidence="6">
    <location>
        <begin position="149"/>
        <end position="157"/>
    </location>
    <ligand>
        <name>ATP</name>
        <dbReference type="ChEBI" id="CHEBI:30616"/>
    </ligand>
</feature>
<dbReference type="PANTHER" id="PTHR23407">
    <property type="entry name" value="ATPASE INHIBITOR/5-FORMYLTETRAHYDROFOLATE CYCLO-LIGASE"/>
    <property type="match status" value="1"/>
</dbReference>
<comment type="cofactor">
    <cofactor evidence="7">
        <name>Mg(2+)</name>
        <dbReference type="ChEBI" id="CHEBI:18420"/>
    </cofactor>
</comment>
<dbReference type="Gene3D" id="3.40.50.10420">
    <property type="entry name" value="NagB/RpiA/CoA transferase-like"/>
    <property type="match status" value="1"/>
</dbReference>
<sequence length="218" mass="24708">VATLKRALRKEIRGRLAQIDESSLSNQSRAVSTIIKKSTWYKSSKKIGCYLSMNKGELRTDEIVLDALSTGKEVYIPFCYNNHHENESLKNQMKMFKLENEMIFLNLIYNKWGVREFLENQIIGLDEGIDQGLDLILMPGLGFDHSGRRLGHGKGYYDKYISDLKLKFNSISTEEVKPKMPMLVGLALSEQILPTGSQVPTSEHDHHLDLLIGPDGPI</sequence>
<comment type="catalytic activity">
    <reaction evidence="4 7">
        <text>(6S)-5-formyl-5,6,7,8-tetrahydrofolate + ATP = (6R)-5,10-methenyltetrahydrofolate + ADP + phosphate</text>
        <dbReference type="Rhea" id="RHEA:10488"/>
        <dbReference type="ChEBI" id="CHEBI:30616"/>
        <dbReference type="ChEBI" id="CHEBI:43474"/>
        <dbReference type="ChEBI" id="CHEBI:57455"/>
        <dbReference type="ChEBI" id="CHEBI:57457"/>
        <dbReference type="ChEBI" id="CHEBI:456216"/>
        <dbReference type="EC" id="6.3.3.2"/>
    </reaction>
</comment>
<dbReference type="GO" id="GO:0009396">
    <property type="term" value="P:folic acid-containing compound biosynthetic process"/>
    <property type="evidence" value="ECO:0007669"/>
    <property type="project" value="TreeGrafter"/>
</dbReference>
<keyword evidence="3 6" id="KW-0067">ATP-binding</keyword>
<accession>A0A9P6TCI7</accession>
<evidence type="ECO:0000256" key="1">
    <source>
        <dbReference type="ARBA" id="ARBA00010638"/>
    </source>
</evidence>
<dbReference type="GO" id="GO:0030272">
    <property type="term" value="F:5-formyltetrahydrofolate cyclo-ligase activity"/>
    <property type="evidence" value="ECO:0007669"/>
    <property type="project" value="UniProtKB-EC"/>
</dbReference>
<keyword evidence="7" id="KW-0479">Metal-binding</keyword>
<evidence type="ECO:0000313" key="9">
    <source>
        <dbReference type="Proteomes" id="UP000886653"/>
    </source>
</evidence>
<feature type="binding site" evidence="6">
    <location>
        <position position="51"/>
    </location>
    <ligand>
        <name>substrate</name>
    </ligand>
</feature>
<dbReference type="GO" id="GO:0005524">
    <property type="term" value="F:ATP binding"/>
    <property type="evidence" value="ECO:0007669"/>
    <property type="project" value="UniProtKB-KW"/>
</dbReference>
<dbReference type="PIRSF" id="PIRSF006806">
    <property type="entry name" value="FTHF_cligase"/>
    <property type="match status" value="1"/>
</dbReference>
<feature type="binding site" evidence="6">
    <location>
        <position position="57"/>
    </location>
    <ligand>
        <name>substrate</name>
    </ligand>
</feature>
<evidence type="ECO:0000313" key="8">
    <source>
        <dbReference type="EMBL" id="KAG0146710.1"/>
    </source>
</evidence>
<evidence type="ECO:0000256" key="2">
    <source>
        <dbReference type="ARBA" id="ARBA00022741"/>
    </source>
</evidence>
<dbReference type="InterPro" id="IPR024185">
    <property type="entry name" value="FTHF_cligase-like_sf"/>
</dbReference>
<feature type="binding site" evidence="6">
    <location>
        <begin position="5"/>
        <end position="9"/>
    </location>
    <ligand>
        <name>ATP</name>
        <dbReference type="ChEBI" id="CHEBI:30616"/>
    </ligand>
</feature>
<proteinExistence type="inferred from homology"/>
<comment type="similarity">
    <text evidence="1 7">Belongs to the 5-formyltetrahydrofolate cyclo-ligase family.</text>
</comment>
<name>A0A9P6TCI7_9BASI</name>
<evidence type="ECO:0000256" key="3">
    <source>
        <dbReference type="ARBA" id="ARBA00022840"/>
    </source>
</evidence>
<keyword evidence="9" id="KW-1185">Reference proteome</keyword>
<dbReference type="GO" id="GO:0046872">
    <property type="term" value="F:metal ion binding"/>
    <property type="evidence" value="ECO:0007669"/>
    <property type="project" value="UniProtKB-KW"/>
</dbReference>
<comment type="caution">
    <text evidence="8">The sequence shown here is derived from an EMBL/GenBank/DDBJ whole genome shotgun (WGS) entry which is preliminary data.</text>
</comment>
<keyword evidence="2 6" id="KW-0547">Nucleotide-binding</keyword>
<dbReference type="GO" id="GO:0005739">
    <property type="term" value="C:mitochondrion"/>
    <property type="evidence" value="ECO:0007669"/>
    <property type="project" value="TreeGrafter"/>
</dbReference>
<dbReference type="Pfam" id="PF01812">
    <property type="entry name" value="5-FTHF_cyc-lig"/>
    <property type="match status" value="1"/>
</dbReference>
<feature type="non-terminal residue" evidence="8">
    <location>
        <position position="218"/>
    </location>
</feature>
<dbReference type="PANTHER" id="PTHR23407:SF1">
    <property type="entry name" value="5-FORMYLTETRAHYDROFOLATE CYCLO-LIGASE"/>
    <property type="match status" value="1"/>
</dbReference>